<dbReference type="VEuPathDB" id="FungiDB:CC1G_08079"/>
<dbReference type="AlphaFoldDB" id="A8NVN9"/>
<feature type="region of interest" description="Disordered" evidence="2">
    <location>
        <begin position="481"/>
        <end position="501"/>
    </location>
</feature>
<dbReference type="KEGG" id="cci:CC1G_08079"/>
<dbReference type="OrthoDB" id="3365698at2759"/>
<keyword evidence="1" id="KW-0175">Coiled coil</keyword>
<gene>
    <name evidence="3" type="ORF">CC1G_08079</name>
</gene>
<feature type="compositionally biased region" description="Polar residues" evidence="2">
    <location>
        <begin position="481"/>
        <end position="499"/>
    </location>
</feature>
<name>A8NVN9_COPC7</name>
<keyword evidence="4" id="KW-1185">Reference proteome</keyword>
<feature type="coiled-coil region" evidence="1">
    <location>
        <begin position="26"/>
        <end position="53"/>
    </location>
</feature>
<comment type="caution">
    <text evidence="3">The sequence shown here is derived from an EMBL/GenBank/DDBJ whole genome shotgun (WGS) entry which is preliminary data.</text>
</comment>
<proteinExistence type="predicted"/>
<dbReference type="GeneID" id="6013245"/>
<dbReference type="InParanoid" id="A8NVN9"/>
<protein>
    <submittedName>
        <fullName evidence="3">Uncharacterized protein</fullName>
    </submittedName>
</protein>
<sequence length="601" mass="67198">MDSLRHLTKSNLPPPPEVEKYLLERLASLDDNLHTVNDELASAQQVVEDLASRHSKLHEKRKAYTAIISPLRRLPDDILSEIICCAVWSSPSLFPDAEDDRNIDSRKPVEHPLATPSATAILNPQASWVQEKQLATLTRICRDWRLVALHTPLLWSTLHLQVYNNDPPLDHFVDHLQRWFDRAADVPLSLTLLFSKGTLATAGSGRASGSTVTGSITPWAGTTQSSSVVGTRFARFLFQNRRRWRELKLNMPSLGGVMSALVGASSVGGTGTTNSHSGIGASSTWKILEILSLSGWIAEDADGDTFERPGLSTVDASNLDNGPRNSMPRLKSLTLHLPYRNINRWNWIPWCQLTKLDLKTADTYGDYVAFLEQCSQLRTCRLHFSPSCGAMFFDLPSLTDSADTTSDSLSQSSEEQHLIFLPHLEELELKCITYVRPLFSKLVLPSLGRLSISQDLRLKLPTPELDVGKTLLDFIDRSSNARSSWDTSDSPDEYTSSASPFPPTQLPLTYLNLHLTQSSPTPDSFPRISTHQYIEMFEKLETLEVLRVTDGETNAEFLDLVQRKGLLPNLKTIAVEVGQEQSVRERFERFVRARTLARTGE</sequence>
<evidence type="ECO:0000313" key="3">
    <source>
        <dbReference type="EMBL" id="EAU85106.2"/>
    </source>
</evidence>
<dbReference type="HOGENOM" id="CLU_497835_0_0_1"/>
<accession>A8NVN9</accession>
<reference evidence="3 4" key="1">
    <citation type="journal article" date="2010" name="Proc. Natl. Acad. Sci. U.S.A.">
        <title>Insights into evolution of multicellular fungi from the assembled chromosomes of the mushroom Coprinopsis cinerea (Coprinus cinereus).</title>
        <authorList>
            <person name="Stajich J.E."/>
            <person name="Wilke S.K."/>
            <person name="Ahren D."/>
            <person name="Au C.H."/>
            <person name="Birren B.W."/>
            <person name="Borodovsky M."/>
            <person name="Burns C."/>
            <person name="Canback B."/>
            <person name="Casselton L.A."/>
            <person name="Cheng C.K."/>
            <person name="Deng J."/>
            <person name="Dietrich F.S."/>
            <person name="Fargo D.C."/>
            <person name="Farman M.L."/>
            <person name="Gathman A.C."/>
            <person name="Goldberg J."/>
            <person name="Guigo R."/>
            <person name="Hoegger P.J."/>
            <person name="Hooker J.B."/>
            <person name="Huggins A."/>
            <person name="James T.Y."/>
            <person name="Kamada T."/>
            <person name="Kilaru S."/>
            <person name="Kodira C."/>
            <person name="Kues U."/>
            <person name="Kupfer D."/>
            <person name="Kwan H.S."/>
            <person name="Lomsadze A."/>
            <person name="Li W."/>
            <person name="Lilly W.W."/>
            <person name="Ma L.J."/>
            <person name="Mackey A.J."/>
            <person name="Manning G."/>
            <person name="Martin F."/>
            <person name="Muraguchi H."/>
            <person name="Natvig D.O."/>
            <person name="Palmerini H."/>
            <person name="Ramesh M.A."/>
            <person name="Rehmeyer C.J."/>
            <person name="Roe B.A."/>
            <person name="Shenoy N."/>
            <person name="Stanke M."/>
            <person name="Ter-Hovhannisyan V."/>
            <person name="Tunlid A."/>
            <person name="Velagapudi R."/>
            <person name="Vision T.J."/>
            <person name="Zeng Q."/>
            <person name="Zolan M.E."/>
            <person name="Pukkila P.J."/>
        </authorList>
    </citation>
    <scope>NUCLEOTIDE SEQUENCE [LARGE SCALE GENOMIC DNA]</scope>
    <source>
        <strain evidence="4">Okayama-7 / 130 / ATCC MYA-4618 / FGSC 9003</strain>
    </source>
</reference>
<evidence type="ECO:0000256" key="2">
    <source>
        <dbReference type="SAM" id="MobiDB-lite"/>
    </source>
</evidence>
<dbReference type="RefSeq" id="XP_001836694.2">
    <property type="nucleotide sequence ID" value="XM_001836642.2"/>
</dbReference>
<dbReference type="EMBL" id="AACS02000004">
    <property type="protein sequence ID" value="EAU85106.2"/>
    <property type="molecule type" value="Genomic_DNA"/>
</dbReference>
<evidence type="ECO:0000313" key="4">
    <source>
        <dbReference type="Proteomes" id="UP000001861"/>
    </source>
</evidence>
<dbReference type="Proteomes" id="UP000001861">
    <property type="component" value="Unassembled WGS sequence"/>
</dbReference>
<evidence type="ECO:0000256" key="1">
    <source>
        <dbReference type="SAM" id="Coils"/>
    </source>
</evidence>
<organism evidence="3 4">
    <name type="scientific">Coprinopsis cinerea (strain Okayama-7 / 130 / ATCC MYA-4618 / FGSC 9003)</name>
    <name type="common">Inky cap fungus</name>
    <name type="synonym">Hormographiella aspergillata</name>
    <dbReference type="NCBI Taxonomy" id="240176"/>
    <lineage>
        <taxon>Eukaryota</taxon>
        <taxon>Fungi</taxon>
        <taxon>Dikarya</taxon>
        <taxon>Basidiomycota</taxon>
        <taxon>Agaricomycotina</taxon>
        <taxon>Agaricomycetes</taxon>
        <taxon>Agaricomycetidae</taxon>
        <taxon>Agaricales</taxon>
        <taxon>Agaricineae</taxon>
        <taxon>Psathyrellaceae</taxon>
        <taxon>Coprinopsis</taxon>
    </lineage>
</organism>